<accession>A0ABV1L015</accession>
<dbReference type="EMBL" id="JASKHM010000016">
    <property type="protein sequence ID" value="MEQ4485607.1"/>
    <property type="molecule type" value="Genomic_DNA"/>
</dbReference>
<dbReference type="RefSeq" id="WP_255678757.1">
    <property type="nucleotide sequence ID" value="NZ_JAIOAP010000015.1"/>
</dbReference>
<dbReference type="Proteomes" id="UP001493487">
    <property type="component" value="Unassembled WGS sequence"/>
</dbReference>
<name>A0ABV1L015_9BACL</name>
<organism evidence="1 2">
    <name type="scientific">Cohnella silvisoli</name>
    <dbReference type="NCBI Taxonomy" id="2873699"/>
    <lineage>
        <taxon>Bacteria</taxon>
        <taxon>Bacillati</taxon>
        <taxon>Bacillota</taxon>
        <taxon>Bacilli</taxon>
        <taxon>Bacillales</taxon>
        <taxon>Paenibacillaceae</taxon>
        <taxon>Cohnella</taxon>
    </lineage>
</organism>
<reference evidence="1 2" key="1">
    <citation type="journal article" date="2023" name="Genome Announc.">
        <title>Pan-Genome Analyses of the Genus Cohnella and Proposal of the Novel Species Cohnella silvisoli sp. nov., Isolated from Forest Soil.</title>
        <authorList>
            <person name="Wang C."/>
            <person name="Mao L."/>
            <person name="Bao G."/>
            <person name="Zhu H."/>
        </authorList>
    </citation>
    <scope>NUCLEOTIDE SEQUENCE [LARGE SCALE GENOMIC DNA]</scope>
    <source>
        <strain evidence="1 2">NL03-T5-1</strain>
    </source>
</reference>
<sequence>MTPETNSANSCPLCSKDNNCGNLVGVPQGACWCSKEKFPPQIFGQIPRDQLNRSCICKSCLEKFK</sequence>
<protein>
    <submittedName>
        <fullName evidence="1">Cysteine-rich CWC family protein</fullName>
    </submittedName>
</protein>
<keyword evidence="2" id="KW-1185">Reference proteome</keyword>
<dbReference type="InterPro" id="IPR032720">
    <property type="entry name" value="Cys_rich_CWC"/>
</dbReference>
<gene>
    <name evidence="1" type="ORF">QJS35_24785</name>
</gene>
<proteinExistence type="predicted"/>
<evidence type="ECO:0000313" key="1">
    <source>
        <dbReference type="EMBL" id="MEQ4485607.1"/>
    </source>
</evidence>
<dbReference type="Pfam" id="PF14375">
    <property type="entry name" value="Cys_rich_CWC"/>
    <property type="match status" value="1"/>
</dbReference>
<comment type="caution">
    <text evidence="1">The sequence shown here is derived from an EMBL/GenBank/DDBJ whole genome shotgun (WGS) entry which is preliminary data.</text>
</comment>
<evidence type="ECO:0000313" key="2">
    <source>
        <dbReference type="Proteomes" id="UP001493487"/>
    </source>
</evidence>